<reference evidence="1" key="1">
    <citation type="submission" date="2014-08" db="EMBL/GenBank/DDBJ databases">
        <authorList>
            <person name="Murali S."/>
            <person name="Richards S."/>
            <person name="Bandaranaike D."/>
            <person name="Bellair M."/>
            <person name="Blankenburg K."/>
            <person name="Chao H."/>
            <person name="Dinh H."/>
            <person name="Doddapaneni H."/>
            <person name="Dugan-Rocha S."/>
            <person name="Elkadiri S."/>
            <person name="Gnanaolivu R."/>
            <person name="Hughes D."/>
            <person name="Lee S."/>
            <person name="Li M."/>
            <person name="Ming W."/>
            <person name="Munidasa M."/>
            <person name="Muniz J."/>
            <person name="Nguyen L."/>
            <person name="Osuji N."/>
            <person name="Pu L.-L."/>
            <person name="Puazo M."/>
            <person name="Skinner E."/>
            <person name="Qu C."/>
            <person name="Quiroz J."/>
            <person name="Raj R."/>
            <person name="Weissenberger G."/>
            <person name="Xin Y."/>
            <person name="Zou X."/>
            <person name="Han Y."/>
            <person name="Worley K."/>
            <person name="Muzny D."/>
            <person name="Gibbs R."/>
        </authorList>
    </citation>
    <scope>NUCLEOTIDE SEQUENCE</scope>
    <source>
        <strain evidence="1">HAZT.00-mixed</strain>
        <tissue evidence="1">Whole organism</tissue>
    </source>
</reference>
<reference evidence="1" key="3">
    <citation type="submission" date="2019-06" db="EMBL/GenBank/DDBJ databases">
        <authorList>
            <person name="Poynton C."/>
            <person name="Hasenbein S."/>
            <person name="Benoit J.B."/>
            <person name="Sepulveda M.S."/>
            <person name="Poelchau M.F."/>
            <person name="Murali S.C."/>
            <person name="Chen S."/>
            <person name="Glastad K.M."/>
            <person name="Werren J.H."/>
            <person name="Vineis J.H."/>
            <person name="Bowen J.L."/>
            <person name="Friedrich M."/>
            <person name="Jones J."/>
            <person name="Robertson H.M."/>
            <person name="Feyereisen R."/>
            <person name="Mechler-Hickson A."/>
            <person name="Mathers N."/>
            <person name="Lee C.E."/>
            <person name="Colbourne J.K."/>
            <person name="Biales A."/>
            <person name="Johnston J.S."/>
            <person name="Wellborn G.A."/>
            <person name="Rosendale A.J."/>
            <person name="Cridge A.G."/>
            <person name="Munoz-Torres M.C."/>
            <person name="Bain P.A."/>
            <person name="Manny A.R."/>
            <person name="Major K.M."/>
            <person name="Lambert F.N."/>
            <person name="Vulpe C.D."/>
            <person name="Tuck P."/>
            <person name="Blalock B.J."/>
            <person name="Lin Y.-Y."/>
            <person name="Smith M.E."/>
            <person name="Ochoa-Acuna H."/>
            <person name="Chen M.-J.M."/>
            <person name="Childers C.P."/>
            <person name="Qu J."/>
            <person name="Dugan S."/>
            <person name="Lee S.L."/>
            <person name="Chao H."/>
            <person name="Dinh H."/>
            <person name="Han Y."/>
            <person name="Doddapaneni H."/>
            <person name="Worley K.C."/>
            <person name="Muzny D.M."/>
            <person name="Gibbs R.A."/>
            <person name="Richards S."/>
        </authorList>
    </citation>
    <scope>NUCLEOTIDE SEQUENCE</scope>
    <source>
        <strain evidence="1">HAZT.00-mixed</strain>
        <tissue evidence="1">Whole organism</tissue>
    </source>
</reference>
<organism evidence="1">
    <name type="scientific">Hyalella azteca</name>
    <name type="common">Amphipod</name>
    <dbReference type="NCBI Taxonomy" id="294128"/>
    <lineage>
        <taxon>Eukaryota</taxon>
        <taxon>Metazoa</taxon>
        <taxon>Ecdysozoa</taxon>
        <taxon>Arthropoda</taxon>
        <taxon>Crustacea</taxon>
        <taxon>Multicrustacea</taxon>
        <taxon>Malacostraca</taxon>
        <taxon>Eumalacostraca</taxon>
        <taxon>Peracarida</taxon>
        <taxon>Amphipoda</taxon>
        <taxon>Senticaudata</taxon>
        <taxon>Talitrida</taxon>
        <taxon>Talitroidea</taxon>
        <taxon>Hyalellidae</taxon>
        <taxon>Hyalella</taxon>
    </lineage>
</organism>
<sequence>MRAADLAEALYTMPRNNQLSLPAPRSPATMNQTAAAAAMTGFNSYTGQLVSVQDSAANAAAAAQWGEARQRRGQ</sequence>
<proteinExistence type="predicted"/>
<name>A0A6A0GX54_HYAAZ</name>
<reference evidence="1" key="2">
    <citation type="journal article" date="2018" name="Environ. Sci. Technol.">
        <title>The Toxicogenome of Hyalella azteca: A Model for Sediment Ecotoxicology and Evolutionary Toxicology.</title>
        <authorList>
            <person name="Poynton H.C."/>
            <person name="Hasenbein S."/>
            <person name="Benoit J.B."/>
            <person name="Sepulveda M.S."/>
            <person name="Poelchau M.F."/>
            <person name="Hughes D.S.T."/>
            <person name="Murali S.C."/>
            <person name="Chen S."/>
            <person name="Glastad K.M."/>
            <person name="Goodisman M.A.D."/>
            <person name="Werren J.H."/>
            <person name="Vineis J.H."/>
            <person name="Bowen J.L."/>
            <person name="Friedrich M."/>
            <person name="Jones J."/>
            <person name="Robertson H.M."/>
            <person name="Feyereisen R."/>
            <person name="Mechler-Hickson A."/>
            <person name="Mathers N."/>
            <person name="Lee C.E."/>
            <person name="Colbourne J.K."/>
            <person name="Biales A."/>
            <person name="Johnston J.S."/>
            <person name="Wellborn G.A."/>
            <person name="Rosendale A.J."/>
            <person name="Cridge A.G."/>
            <person name="Munoz-Torres M.C."/>
            <person name="Bain P.A."/>
            <person name="Manny A.R."/>
            <person name="Major K.M."/>
            <person name="Lambert F.N."/>
            <person name="Vulpe C.D."/>
            <person name="Tuck P."/>
            <person name="Blalock B.J."/>
            <person name="Lin Y.Y."/>
            <person name="Smith M.E."/>
            <person name="Ochoa-Acuna H."/>
            <person name="Chen M.M."/>
            <person name="Childers C.P."/>
            <person name="Qu J."/>
            <person name="Dugan S."/>
            <person name="Lee S.L."/>
            <person name="Chao H."/>
            <person name="Dinh H."/>
            <person name="Han Y."/>
            <person name="Doddapaneni H."/>
            <person name="Worley K.C."/>
            <person name="Muzny D.M."/>
            <person name="Gibbs R.A."/>
            <person name="Richards S."/>
        </authorList>
    </citation>
    <scope>NUCLEOTIDE SEQUENCE</scope>
    <source>
        <strain evidence="1">HAZT.00-mixed</strain>
        <tissue evidence="1">Whole organism</tissue>
    </source>
</reference>
<dbReference type="Proteomes" id="UP000711488">
    <property type="component" value="Unassembled WGS sequence"/>
</dbReference>
<accession>A0A6A0GX54</accession>
<dbReference type="EMBL" id="JQDR03012079">
    <property type="protein sequence ID" value="KAA0191796.1"/>
    <property type="molecule type" value="Genomic_DNA"/>
</dbReference>
<gene>
    <name evidence="1" type="ORF">HAZT_HAZT000901</name>
</gene>
<protein>
    <submittedName>
        <fullName evidence="1">Uncharacterized protein</fullName>
    </submittedName>
</protein>
<comment type="caution">
    <text evidence="1">The sequence shown here is derived from an EMBL/GenBank/DDBJ whole genome shotgun (WGS) entry which is preliminary data.</text>
</comment>
<evidence type="ECO:0000313" key="1">
    <source>
        <dbReference type="EMBL" id="KAA0191796.1"/>
    </source>
</evidence>
<dbReference type="AlphaFoldDB" id="A0A6A0GX54"/>